<dbReference type="Gene3D" id="3.60.110.10">
    <property type="entry name" value="Carbon-nitrogen hydrolase"/>
    <property type="match status" value="1"/>
</dbReference>
<dbReference type="CDD" id="cd07197">
    <property type="entry name" value="nitrilase"/>
    <property type="match status" value="1"/>
</dbReference>
<dbReference type="Proteomes" id="UP000556436">
    <property type="component" value="Unassembled WGS sequence"/>
</dbReference>
<evidence type="ECO:0000256" key="1">
    <source>
        <dbReference type="ARBA" id="ARBA00022801"/>
    </source>
</evidence>
<evidence type="ECO:0000313" key="4">
    <source>
        <dbReference type="Proteomes" id="UP000556436"/>
    </source>
</evidence>
<evidence type="ECO:0000313" key="3">
    <source>
        <dbReference type="EMBL" id="MBB4884427.1"/>
    </source>
</evidence>
<dbReference type="GO" id="GO:0033388">
    <property type="term" value="P:putrescine biosynthetic process from arginine"/>
    <property type="evidence" value="ECO:0007669"/>
    <property type="project" value="TreeGrafter"/>
</dbReference>
<dbReference type="RefSeq" id="WP_184730062.1">
    <property type="nucleotide sequence ID" value="NZ_BMRW01000001.1"/>
</dbReference>
<dbReference type="PROSITE" id="PS50263">
    <property type="entry name" value="CN_HYDROLASE"/>
    <property type="match status" value="1"/>
</dbReference>
<dbReference type="AlphaFoldDB" id="A0A7W7L6A1"/>
<dbReference type="Pfam" id="PF00795">
    <property type="entry name" value="CN_hydrolase"/>
    <property type="match status" value="1"/>
</dbReference>
<name>A0A7W7L6A1_STRNE</name>
<dbReference type="InterPro" id="IPR050345">
    <property type="entry name" value="Aliph_Amidase/BUP"/>
</dbReference>
<dbReference type="InterPro" id="IPR036526">
    <property type="entry name" value="C-N_Hydrolase_sf"/>
</dbReference>
<dbReference type="GO" id="GO:0050126">
    <property type="term" value="F:N-carbamoylputrescine amidase activity"/>
    <property type="evidence" value="ECO:0007669"/>
    <property type="project" value="TreeGrafter"/>
</dbReference>
<sequence>MIITAAQFTARPCDVDANVARMAGFVTEAGERGAALVVFPELAVTGYELPQIAADPDRLAFAPDDPRLAPVRQACAAAGVAAVVNCAGRSAAGPTITSYVYGPDGALLTRYDKQHVTDSERAAGFAPGTADGRFTLGQVAFGLAICFDAHFPELAARAAADGCRVLLASSLYSKGAGAEERVAIFPALARDHGLHVLLANHTGPAGPYDACGLSAVWSPDGGVLAEASATAPGLVPADVLS</sequence>
<dbReference type="PANTHER" id="PTHR43674:SF2">
    <property type="entry name" value="BETA-UREIDOPROPIONASE"/>
    <property type="match status" value="1"/>
</dbReference>
<dbReference type="PANTHER" id="PTHR43674">
    <property type="entry name" value="NITRILASE C965.09-RELATED"/>
    <property type="match status" value="1"/>
</dbReference>
<keyword evidence="4" id="KW-1185">Reference proteome</keyword>
<keyword evidence="1 3" id="KW-0378">Hydrolase</keyword>
<dbReference type="SUPFAM" id="SSF56317">
    <property type="entry name" value="Carbon-nitrogen hydrolase"/>
    <property type="match status" value="1"/>
</dbReference>
<proteinExistence type="predicted"/>
<gene>
    <name evidence="3" type="ORF">FHS38_000436</name>
</gene>
<reference evidence="3 4" key="1">
    <citation type="submission" date="2020-08" db="EMBL/GenBank/DDBJ databases">
        <title>Genomic Encyclopedia of Type Strains, Phase III (KMG-III): the genomes of soil and plant-associated and newly described type strains.</title>
        <authorList>
            <person name="Whitman W."/>
        </authorList>
    </citation>
    <scope>NUCLEOTIDE SEQUENCE [LARGE SCALE GENOMIC DNA]</scope>
    <source>
        <strain evidence="3 4">CECT 3265</strain>
    </source>
</reference>
<organism evidence="3 4">
    <name type="scientific">Streptomyces netropsis</name>
    <name type="common">Streptoverticillium netropsis</name>
    <dbReference type="NCBI Taxonomy" id="55404"/>
    <lineage>
        <taxon>Bacteria</taxon>
        <taxon>Bacillati</taxon>
        <taxon>Actinomycetota</taxon>
        <taxon>Actinomycetes</taxon>
        <taxon>Kitasatosporales</taxon>
        <taxon>Streptomycetaceae</taxon>
        <taxon>Streptomyces</taxon>
    </lineage>
</organism>
<protein>
    <submittedName>
        <fullName evidence="3">Putative amidohydrolase</fullName>
    </submittedName>
</protein>
<dbReference type="EMBL" id="JACHJG010000001">
    <property type="protein sequence ID" value="MBB4884427.1"/>
    <property type="molecule type" value="Genomic_DNA"/>
</dbReference>
<feature type="domain" description="CN hydrolase" evidence="2">
    <location>
        <begin position="1"/>
        <end position="241"/>
    </location>
</feature>
<evidence type="ECO:0000259" key="2">
    <source>
        <dbReference type="PROSITE" id="PS50263"/>
    </source>
</evidence>
<comment type="caution">
    <text evidence="3">The sequence shown here is derived from an EMBL/GenBank/DDBJ whole genome shotgun (WGS) entry which is preliminary data.</text>
</comment>
<dbReference type="InterPro" id="IPR003010">
    <property type="entry name" value="C-N_Hydrolase"/>
</dbReference>
<accession>A0A7W7L6A1</accession>